<sequence>SSICIMSDINAKYLAEAKQYWERFEGRVQESVNEYLSAGYFDGKTFTRYVQKLSRRYGVDISESEIEATRVVLTENVKTDVRERMDGIAENMKFISKFAEIFELTENASESDKVAIRNMQNPQMDMAVYKLEPTVQYADQIEEIAAMYEEMNKNMEEELVGVVDEMAELRDWINKEIERRTSEKRNAHSERNERRANPRRRSSLGTLNTTLSRRSIDHL</sequence>
<feature type="region of interest" description="Disordered" evidence="2">
    <location>
        <begin position="182"/>
        <end position="219"/>
    </location>
</feature>
<gene>
    <name evidence="3" type="ORF">PMAYCL1PPCAC_24441</name>
</gene>
<dbReference type="EMBL" id="BTRK01000005">
    <property type="protein sequence ID" value="GMR54246.1"/>
    <property type="molecule type" value="Genomic_DNA"/>
</dbReference>
<keyword evidence="1" id="KW-0175">Coiled coil</keyword>
<protein>
    <submittedName>
        <fullName evidence="3">Uncharacterized protein</fullName>
    </submittedName>
</protein>
<dbReference type="Proteomes" id="UP001328107">
    <property type="component" value="Unassembled WGS sequence"/>
</dbReference>
<dbReference type="AlphaFoldDB" id="A0AAN5CZW4"/>
<feature type="compositionally biased region" description="Basic and acidic residues" evidence="2">
    <location>
        <begin position="182"/>
        <end position="196"/>
    </location>
</feature>
<reference evidence="4" key="1">
    <citation type="submission" date="2022-10" db="EMBL/GenBank/DDBJ databases">
        <title>Genome assembly of Pristionchus species.</title>
        <authorList>
            <person name="Yoshida K."/>
            <person name="Sommer R.J."/>
        </authorList>
    </citation>
    <scope>NUCLEOTIDE SEQUENCE [LARGE SCALE GENOMIC DNA]</scope>
    <source>
        <strain evidence="4">RS5460</strain>
    </source>
</reference>
<organism evidence="3 4">
    <name type="scientific">Pristionchus mayeri</name>
    <dbReference type="NCBI Taxonomy" id="1317129"/>
    <lineage>
        <taxon>Eukaryota</taxon>
        <taxon>Metazoa</taxon>
        <taxon>Ecdysozoa</taxon>
        <taxon>Nematoda</taxon>
        <taxon>Chromadorea</taxon>
        <taxon>Rhabditida</taxon>
        <taxon>Rhabditina</taxon>
        <taxon>Diplogasteromorpha</taxon>
        <taxon>Diplogasteroidea</taxon>
        <taxon>Neodiplogasteridae</taxon>
        <taxon>Pristionchus</taxon>
    </lineage>
</organism>
<evidence type="ECO:0000313" key="3">
    <source>
        <dbReference type="EMBL" id="GMR54246.1"/>
    </source>
</evidence>
<evidence type="ECO:0000313" key="4">
    <source>
        <dbReference type="Proteomes" id="UP001328107"/>
    </source>
</evidence>
<name>A0AAN5CZW4_9BILA</name>
<evidence type="ECO:0000256" key="2">
    <source>
        <dbReference type="SAM" id="MobiDB-lite"/>
    </source>
</evidence>
<keyword evidence="4" id="KW-1185">Reference proteome</keyword>
<proteinExistence type="predicted"/>
<accession>A0AAN5CZW4</accession>
<feature type="non-terminal residue" evidence="3">
    <location>
        <position position="1"/>
    </location>
</feature>
<comment type="caution">
    <text evidence="3">The sequence shown here is derived from an EMBL/GenBank/DDBJ whole genome shotgun (WGS) entry which is preliminary data.</text>
</comment>
<feature type="compositionally biased region" description="Polar residues" evidence="2">
    <location>
        <begin position="204"/>
        <end position="213"/>
    </location>
</feature>
<feature type="coiled-coil region" evidence="1">
    <location>
        <begin position="138"/>
        <end position="165"/>
    </location>
</feature>
<evidence type="ECO:0000256" key="1">
    <source>
        <dbReference type="SAM" id="Coils"/>
    </source>
</evidence>